<name>A0ABM3C9G6_SALSA</name>
<evidence type="ECO:0000313" key="5">
    <source>
        <dbReference type="RefSeq" id="XP_045543206.1"/>
    </source>
</evidence>
<evidence type="ECO:0000313" key="4">
    <source>
        <dbReference type="RefSeq" id="XP_045543205.1"/>
    </source>
</evidence>
<accession>A0ABM3C9G6</accession>
<evidence type="ECO:0000313" key="3">
    <source>
        <dbReference type="RefSeq" id="XP_045543204.1"/>
    </source>
</evidence>
<organism evidence="2 4">
    <name type="scientific">Salmo salar</name>
    <name type="common">Atlantic salmon</name>
    <dbReference type="NCBI Taxonomy" id="8030"/>
    <lineage>
        <taxon>Eukaryota</taxon>
        <taxon>Metazoa</taxon>
        <taxon>Chordata</taxon>
        <taxon>Craniata</taxon>
        <taxon>Vertebrata</taxon>
        <taxon>Euteleostomi</taxon>
        <taxon>Actinopterygii</taxon>
        <taxon>Neopterygii</taxon>
        <taxon>Teleostei</taxon>
        <taxon>Protacanthopterygii</taxon>
        <taxon>Salmoniformes</taxon>
        <taxon>Salmonidae</taxon>
        <taxon>Salmoninae</taxon>
        <taxon>Salmo</taxon>
    </lineage>
</organism>
<feature type="region of interest" description="Disordered" evidence="1">
    <location>
        <begin position="227"/>
        <end position="250"/>
    </location>
</feature>
<gene>
    <name evidence="3 4 5" type="primary">LOC106613426</name>
</gene>
<sequence length="548" mass="61594">MTTRLLASFNVLENHSKKVLDGHARKSRLLSHAPRCCCSSCRKPDLVLPLTVNCDWDFEFPSARRTAISKHKTTTDINVEQEFLHNKLRVSKPATAASSTTEDSSCKLKEAVHSRVSVCTFTSPEYLPWRIGHRTGESRGGGRLKRKSVRDGQRHSPVSDSQREEVSPVSDDVTADCVPLSLSEELKRENVRVLTPRPPSVYLPLPIVSETYPVVCNSDPYQHKPFTSSGHHFLEDPNPNLNPSPNPSRTTLHSAIVRITDSLQADIMVRERREKEGAREKEREEREREKEREREEKQGVAGPHSVSLWVLSADGRVGKASELGQLPLHSNQLSPPPSSRAHLLPPPPHLLPPPPPRQKRGSSTAVGPVLNGMNPKMSEPLIGSPDYFRPFPSGTSKRLQTSSPREPITGQMDFLFISKPLKHHHEESVSPLVAKQRASREDWRLGQRHLVMLSEEIDVENIRVYGVRIFRSQLGNKTPRHYTSLYLSEHHSHIHDVKTNSLYDSGMEHTLKTCSSYESGSEHTLRPNFPFDPQQAISIPTAENVLLP</sequence>
<dbReference type="RefSeq" id="XP_045543206.1">
    <property type="nucleotide sequence ID" value="XM_045687250.1"/>
</dbReference>
<evidence type="ECO:0000256" key="1">
    <source>
        <dbReference type="SAM" id="MobiDB-lite"/>
    </source>
</evidence>
<protein>
    <submittedName>
        <fullName evidence="3 4">Nuclear receptor corepressor 1-like</fullName>
    </submittedName>
</protein>
<evidence type="ECO:0000313" key="2">
    <source>
        <dbReference type="Proteomes" id="UP001652741"/>
    </source>
</evidence>
<dbReference type="RefSeq" id="XP_045543204.1">
    <property type="nucleotide sequence ID" value="XM_045687248.1"/>
</dbReference>
<dbReference type="Proteomes" id="UP001652741">
    <property type="component" value="Chromosome ssa10"/>
</dbReference>
<feature type="region of interest" description="Disordered" evidence="1">
    <location>
        <begin position="131"/>
        <end position="174"/>
    </location>
</feature>
<keyword evidence="2" id="KW-1185">Reference proteome</keyword>
<dbReference type="GeneID" id="106613426"/>
<proteinExistence type="predicted"/>
<dbReference type="RefSeq" id="XP_045543205.1">
    <property type="nucleotide sequence ID" value="XM_045687249.1"/>
</dbReference>
<feature type="region of interest" description="Disordered" evidence="1">
    <location>
        <begin position="271"/>
        <end position="302"/>
    </location>
</feature>
<reference evidence="3 4" key="1">
    <citation type="submission" date="2025-05" db="UniProtKB">
        <authorList>
            <consortium name="RefSeq"/>
        </authorList>
    </citation>
    <scope>IDENTIFICATION</scope>
</reference>
<feature type="compositionally biased region" description="Basic and acidic residues" evidence="1">
    <location>
        <begin position="271"/>
        <end position="298"/>
    </location>
</feature>
<feature type="compositionally biased region" description="Pro residues" evidence="1">
    <location>
        <begin position="334"/>
        <end position="356"/>
    </location>
</feature>
<feature type="region of interest" description="Disordered" evidence="1">
    <location>
        <begin position="327"/>
        <end position="366"/>
    </location>
</feature>